<gene>
    <name evidence="2" type="ORF">J5O05_15335</name>
</gene>
<protein>
    <submittedName>
        <fullName evidence="2">Uncharacterized protein</fullName>
    </submittedName>
</protein>
<dbReference type="EMBL" id="CP072133">
    <property type="protein sequence ID" value="QTH71163.1"/>
    <property type="molecule type" value="Genomic_DNA"/>
</dbReference>
<dbReference type="RefSeq" id="WP_208842804.1">
    <property type="nucleotide sequence ID" value="NZ_CP072133.1"/>
</dbReference>
<evidence type="ECO:0000313" key="2">
    <source>
        <dbReference type="EMBL" id="QTH71163.1"/>
    </source>
</evidence>
<accession>A0A975DG54</accession>
<evidence type="ECO:0000313" key="3">
    <source>
        <dbReference type="Proteomes" id="UP000664904"/>
    </source>
</evidence>
<reference evidence="2" key="1">
    <citation type="submission" date="2021-03" db="EMBL/GenBank/DDBJ databases">
        <title>Complete Genome of Pseudoalteromonas xiamenensis STKMTI.2, a new potential marine bacterium producing anti-Vibrio compounds.</title>
        <authorList>
            <person name="Handayani D.P."/>
            <person name="Isnansetyo A."/>
            <person name="Istiqomah I."/>
            <person name="Jumina J."/>
        </authorList>
    </citation>
    <scope>NUCLEOTIDE SEQUENCE</scope>
    <source>
        <strain evidence="2">STKMTI.2</strain>
    </source>
</reference>
<dbReference type="KEGG" id="pxi:J5O05_15335"/>
<dbReference type="Proteomes" id="UP000664904">
    <property type="component" value="Chromosome"/>
</dbReference>
<feature type="region of interest" description="Disordered" evidence="1">
    <location>
        <begin position="1"/>
        <end position="37"/>
    </location>
</feature>
<dbReference type="AlphaFoldDB" id="A0A975DG54"/>
<sequence length="156" mass="17665">MANQQQKKQALLGATSAKKQIKRPANKKPSPQQLQRQQQLLRQQQLAQQATQAEQPKKFNTKRWGTAAVLLIIAILFPKPQLITYEKLGMVAESVYWPGLPGLNPVLFDSNLHPRPALDRNTLYLCVEENNPDSCQRYQIVAKKGFFAAMIKLISN</sequence>
<keyword evidence="3" id="KW-1185">Reference proteome</keyword>
<proteinExistence type="predicted"/>
<evidence type="ECO:0000256" key="1">
    <source>
        <dbReference type="SAM" id="MobiDB-lite"/>
    </source>
</evidence>
<organism evidence="2 3">
    <name type="scientific">Pseudoalteromonas xiamenensis</name>
    <dbReference type="NCBI Taxonomy" id="882626"/>
    <lineage>
        <taxon>Bacteria</taxon>
        <taxon>Pseudomonadati</taxon>
        <taxon>Pseudomonadota</taxon>
        <taxon>Gammaproteobacteria</taxon>
        <taxon>Alteromonadales</taxon>
        <taxon>Pseudoalteromonadaceae</taxon>
        <taxon>Pseudoalteromonas</taxon>
    </lineage>
</organism>
<name>A0A975DG54_9GAMM</name>